<dbReference type="AlphaFoldDB" id="A0A2S5GGT4"/>
<organism evidence="2 3">
    <name type="scientific">Jeotgalibacillus proteolyticus</name>
    <dbReference type="NCBI Taxonomy" id="2082395"/>
    <lineage>
        <taxon>Bacteria</taxon>
        <taxon>Bacillati</taxon>
        <taxon>Bacillota</taxon>
        <taxon>Bacilli</taxon>
        <taxon>Bacillales</taxon>
        <taxon>Caryophanaceae</taxon>
        <taxon>Jeotgalibacillus</taxon>
    </lineage>
</organism>
<dbReference type="Gene3D" id="3.40.50.720">
    <property type="entry name" value="NAD(P)-binding Rossmann-like Domain"/>
    <property type="match status" value="1"/>
</dbReference>
<dbReference type="GO" id="GO:0080019">
    <property type="term" value="F:alcohol-forming very long-chain fatty acyl-CoA reductase activity"/>
    <property type="evidence" value="ECO:0007669"/>
    <property type="project" value="InterPro"/>
</dbReference>
<dbReference type="Pfam" id="PF07993">
    <property type="entry name" value="NAD_binding_4"/>
    <property type="match status" value="1"/>
</dbReference>
<dbReference type="InterPro" id="IPR036291">
    <property type="entry name" value="NAD(P)-bd_dom_sf"/>
</dbReference>
<dbReference type="SUPFAM" id="SSF51735">
    <property type="entry name" value="NAD(P)-binding Rossmann-fold domains"/>
    <property type="match status" value="1"/>
</dbReference>
<evidence type="ECO:0000313" key="3">
    <source>
        <dbReference type="Proteomes" id="UP000239047"/>
    </source>
</evidence>
<protein>
    <submittedName>
        <fullName evidence="2">3-beta hydroxysteroid dehydrogenase</fullName>
    </submittedName>
</protein>
<dbReference type="OrthoDB" id="9807212at2"/>
<reference evidence="2 3" key="1">
    <citation type="submission" date="2018-02" db="EMBL/GenBank/DDBJ databases">
        <title>Jeotgalibacillus proteolyticum sp. nov. a protease producing bacterium isolated from ocean sediments of Laizhou Bay.</title>
        <authorList>
            <person name="Li Y."/>
        </authorList>
    </citation>
    <scope>NUCLEOTIDE SEQUENCE [LARGE SCALE GENOMIC DNA]</scope>
    <source>
        <strain evidence="2 3">22-7</strain>
    </source>
</reference>
<name>A0A2S5GGT4_9BACL</name>
<feature type="domain" description="Thioester reductase (TE)" evidence="1">
    <location>
        <begin position="7"/>
        <end position="240"/>
    </location>
</feature>
<accession>A0A2S5GGT4</accession>
<evidence type="ECO:0000259" key="1">
    <source>
        <dbReference type="Pfam" id="PF07993"/>
    </source>
</evidence>
<dbReference type="Proteomes" id="UP000239047">
    <property type="component" value="Unassembled WGS sequence"/>
</dbReference>
<keyword evidence="3" id="KW-1185">Reference proteome</keyword>
<comment type="caution">
    <text evidence="2">The sequence shown here is derived from an EMBL/GenBank/DDBJ whole genome shotgun (WGS) entry which is preliminary data.</text>
</comment>
<sequence length="363" mass="41189">MKKGYFVTGFPGFLSEQLLKLWLNDNEDKHIYLLVLPSMVTKAGKKMEELKSAAHNNSTIQMIEGDITKENLGLPGPTLSYLTDKITYVWHLAAIYDLAVDRSIAFKVNVTGTYHLNEWIQKLTGLKRYVYFSTAYVAGKREGVLKADELVRPREFHNFYEETKYEAEVLVESLKNKLPVTIIRPSIVKGTVTGGETSKFDGAYYMMNIIDNLKLSPVIPYIGKSSARLNIVPSDYVVRAANWLGHSDSGEGKTYHITDPNPYPSRELFRFVMLAQIGRKPVFTIPASFAEKLLSFSQARKLLKVEKQAVTYFNWHGRFDQTDTEKDLAGSQISCPDFLDGIGPMVRFYEQNKRNKALHPPVV</sequence>
<dbReference type="EMBL" id="PREZ01000001">
    <property type="protein sequence ID" value="PPA72252.1"/>
    <property type="molecule type" value="Genomic_DNA"/>
</dbReference>
<evidence type="ECO:0000313" key="2">
    <source>
        <dbReference type="EMBL" id="PPA72252.1"/>
    </source>
</evidence>
<dbReference type="InterPro" id="IPR026055">
    <property type="entry name" value="FAR"/>
</dbReference>
<dbReference type="RefSeq" id="WP_104056371.1">
    <property type="nucleotide sequence ID" value="NZ_PREZ01000001.1"/>
</dbReference>
<proteinExistence type="predicted"/>
<dbReference type="PANTHER" id="PTHR11011">
    <property type="entry name" value="MALE STERILITY PROTEIN 2-RELATED"/>
    <property type="match status" value="1"/>
</dbReference>
<gene>
    <name evidence="2" type="ORF">C4B60_02415</name>
</gene>
<dbReference type="CDD" id="cd05263">
    <property type="entry name" value="MupV_like_SDR_e"/>
    <property type="match status" value="1"/>
</dbReference>
<dbReference type="InterPro" id="IPR013120">
    <property type="entry name" value="FAR_NAD-bd"/>
</dbReference>